<dbReference type="RefSeq" id="WP_013117656.1">
    <property type="nucleotide sequence ID" value="NC_014151.1"/>
</dbReference>
<evidence type="ECO:0000313" key="1">
    <source>
        <dbReference type="EMBL" id="ADG75322.1"/>
    </source>
</evidence>
<dbReference type="AlphaFoldDB" id="D5UHK1"/>
<dbReference type="OrthoDB" id="5189551at2"/>
<dbReference type="Proteomes" id="UP000000849">
    <property type="component" value="Chromosome"/>
</dbReference>
<dbReference type="EMBL" id="CP001964">
    <property type="protein sequence ID" value="ADG75322.1"/>
    <property type="molecule type" value="Genomic_DNA"/>
</dbReference>
<protein>
    <submittedName>
        <fullName evidence="1">Uncharacterized protein</fullName>
    </submittedName>
</protein>
<reference evidence="1 2" key="1">
    <citation type="journal article" date="2010" name="Stand. Genomic Sci.">
        <title>Complete genome sequence of Cellulomonas flavigena type strain (134).</title>
        <authorList>
            <person name="Abt B."/>
            <person name="Foster B."/>
            <person name="Lapidus A."/>
            <person name="Clum A."/>
            <person name="Sun H."/>
            <person name="Pukall R."/>
            <person name="Lucas S."/>
            <person name="Glavina Del Rio T."/>
            <person name="Nolan M."/>
            <person name="Tice H."/>
            <person name="Cheng J.F."/>
            <person name="Pitluck S."/>
            <person name="Liolios K."/>
            <person name="Ivanova N."/>
            <person name="Mavromatis K."/>
            <person name="Ovchinnikova G."/>
            <person name="Pati A."/>
            <person name="Goodwin L."/>
            <person name="Chen A."/>
            <person name="Palaniappan K."/>
            <person name="Land M."/>
            <person name="Hauser L."/>
            <person name="Chang Y.J."/>
            <person name="Jeffries C.D."/>
            <person name="Rohde M."/>
            <person name="Goker M."/>
            <person name="Woyke T."/>
            <person name="Bristow J."/>
            <person name="Eisen J.A."/>
            <person name="Markowitz V."/>
            <person name="Hugenholtz P."/>
            <person name="Kyrpides N.C."/>
            <person name="Klenk H.P."/>
        </authorList>
    </citation>
    <scope>NUCLEOTIDE SEQUENCE [LARGE SCALE GENOMIC DNA]</scope>
    <source>
        <strain evidence="2">ATCC 482 / DSM 20109 / BCRC 11376 / JCM 18109 / NBRC 3775 / NCIMB 8073 / NRS 134</strain>
    </source>
</reference>
<proteinExistence type="predicted"/>
<keyword evidence="2" id="KW-1185">Reference proteome</keyword>
<sequence>MTSRSGTRDGRTTPARYFALCNPEGSDRLDVPALLRRAADVMETLGPVDVVSVVLSHEFEPDGNLYPSITVVYDDEEDP</sequence>
<organism evidence="1 2">
    <name type="scientific">Cellulomonas flavigena (strain ATCC 482 / DSM 20109 / BCRC 11376 / JCM 18109 / NBRC 3775 / NCIMB 8073 / NRS 134)</name>
    <dbReference type="NCBI Taxonomy" id="446466"/>
    <lineage>
        <taxon>Bacteria</taxon>
        <taxon>Bacillati</taxon>
        <taxon>Actinomycetota</taxon>
        <taxon>Actinomycetes</taxon>
        <taxon>Micrococcales</taxon>
        <taxon>Cellulomonadaceae</taxon>
        <taxon>Cellulomonas</taxon>
    </lineage>
</organism>
<evidence type="ECO:0000313" key="2">
    <source>
        <dbReference type="Proteomes" id="UP000000849"/>
    </source>
</evidence>
<name>D5UHK1_CELFN</name>
<gene>
    <name evidence="1" type="ordered locus">Cfla_2432</name>
</gene>
<dbReference type="KEGG" id="cfl:Cfla_2432"/>
<dbReference type="HOGENOM" id="CLU_2599602_0_0_11"/>
<accession>D5UHK1</accession>